<name>A0A8J5F209_ZINOF</name>
<evidence type="ECO:0000256" key="4">
    <source>
        <dbReference type="ARBA" id="ARBA00022989"/>
    </source>
</evidence>
<evidence type="ECO:0000256" key="1">
    <source>
        <dbReference type="ARBA" id="ARBA00004141"/>
    </source>
</evidence>
<evidence type="ECO:0000256" key="5">
    <source>
        <dbReference type="ARBA" id="ARBA00023136"/>
    </source>
</evidence>
<feature type="transmembrane region" description="Helical" evidence="6">
    <location>
        <begin position="385"/>
        <end position="404"/>
    </location>
</feature>
<dbReference type="Pfam" id="PF01554">
    <property type="entry name" value="MatE"/>
    <property type="match status" value="2"/>
</dbReference>
<dbReference type="PANTHER" id="PTHR11206">
    <property type="entry name" value="MULTIDRUG RESISTANCE PROTEIN"/>
    <property type="match status" value="1"/>
</dbReference>
<keyword evidence="5 6" id="KW-0472">Membrane</keyword>
<feature type="transmembrane region" description="Helical" evidence="6">
    <location>
        <begin position="354"/>
        <end position="373"/>
    </location>
</feature>
<keyword evidence="9" id="KW-1185">Reference proteome</keyword>
<evidence type="ECO:0000256" key="7">
    <source>
        <dbReference type="SAM" id="MobiDB-lite"/>
    </source>
</evidence>
<keyword evidence="3 6" id="KW-0812">Transmembrane</keyword>
<evidence type="ECO:0000313" key="8">
    <source>
        <dbReference type="EMBL" id="KAG6479055.1"/>
    </source>
</evidence>
<keyword evidence="4 6" id="KW-1133">Transmembrane helix</keyword>
<evidence type="ECO:0000313" key="9">
    <source>
        <dbReference type="Proteomes" id="UP000734854"/>
    </source>
</evidence>
<organism evidence="8 9">
    <name type="scientific">Zingiber officinale</name>
    <name type="common">Ginger</name>
    <name type="synonym">Amomum zingiber</name>
    <dbReference type="NCBI Taxonomy" id="94328"/>
    <lineage>
        <taxon>Eukaryota</taxon>
        <taxon>Viridiplantae</taxon>
        <taxon>Streptophyta</taxon>
        <taxon>Embryophyta</taxon>
        <taxon>Tracheophyta</taxon>
        <taxon>Spermatophyta</taxon>
        <taxon>Magnoliopsida</taxon>
        <taxon>Liliopsida</taxon>
        <taxon>Zingiberales</taxon>
        <taxon>Zingiberaceae</taxon>
        <taxon>Zingiber</taxon>
    </lineage>
</organism>
<dbReference type="CDD" id="cd13132">
    <property type="entry name" value="MATE_eukaryotic"/>
    <property type="match status" value="1"/>
</dbReference>
<feature type="transmembrane region" description="Helical" evidence="6">
    <location>
        <begin position="224"/>
        <end position="250"/>
    </location>
</feature>
<evidence type="ECO:0000256" key="3">
    <source>
        <dbReference type="ARBA" id="ARBA00022692"/>
    </source>
</evidence>
<dbReference type="Proteomes" id="UP000734854">
    <property type="component" value="Unassembled WGS sequence"/>
</dbReference>
<proteinExistence type="inferred from homology"/>
<feature type="transmembrane region" description="Helical" evidence="6">
    <location>
        <begin position="82"/>
        <end position="107"/>
    </location>
</feature>
<comment type="caution">
    <text evidence="8">The sequence shown here is derived from an EMBL/GenBank/DDBJ whole genome shotgun (WGS) entry which is preliminary data.</text>
</comment>
<dbReference type="GO" id="GO:1990961">
    <property type="term" value="P:xenobiotic detoxification by transmembrane export across the plasma membrane"/>
    <property type="evidence" value="ECO:0007669"/>
    <property type="project" value="InterPro"/>
</dbReference>
<feature type="transmembrane region" description="Helical" evidence="6">
    <location>
        <begin position="311"/>
        <end position="333"/>
    </location>
</feature>
<feature type="transmembrane region" description="Helical" evidence="6">
    <location>
        <begin position="453"/>
        <end position="471"/>
    </location>
</feature>
<dbReference type="InterPro" id="IPR002528">
    <property type="entry name" value="MATE_fam"/>
</dbReference>
<feature type="transmembrane region" description="Helical" evidence="6">
    <location>
        <begin position="162"/>
        <end position="184"/>
    </location>
</feature>
<reference evidence="8 9" key="1">
    <citation type="submission" date="2020-08" db="EMBL/GenBank/DDBJ databases">
        <title>Plant Genome Project.</title>
        <authorList>
            <person name="Zhang R.-G."/>
        </authorList>
    </citation>
    <scope>NUCLEOTIDE SEQUENCE [LARGE SCALE GENOMIC DNA]</scope>
    <source>
        <tissue evidence="8">Rhizome</tissue>
    </source>
</reference>
<comment type="subcellular location">
    <subcellularLocation>
        <location evidence="1">Membrane</location>
        <topology evidence="1">Multi-pass membrane protein</topology>
    </subcellularLocation>
</comment>
<evidence type="ECO:0000256" key="6">
    <source>
        <dbReference type="RuleBase" id="RU004914"/>
    </source>
</evidence>
<dbReference type="InterPro" id="IPR045069">
    <property type="entry name" value="MATE_euk"/>
</dbReference>
<gene>
    <name evidence="8" type="ORF">ZIOFF_062510</name>
</gene>
<feature type="transmembrane region" description="Helical" evidence="6">
    <location>
        <begin position="54"/>
        <end position="76"/>
    </location>
</feature>
<dbReference type="EMBL" id="JACMSC010000017">
    <property type="protein sequence ID" value="KAG6479055.1"/>
    <property type="molecule type" value="Genomic_DNA"/>
</dbReference>
<feature type="region of interest" description="Disordered" evidence="7">
    <location>
        <begin position="485"/>
        <end position="507"/>
    </location>
</feature>
<comment type="similarity">
    <text evidence="2 6">Belongs to the multi antimicrobial extrusion (MATE) (TC 2.A.66.1) family.</text>
</comment>
<evidence type="ECO:0000256" key="2">
    <source>
        <dbReference type="ARBA" id="ARBA00010199"/>
    </source>
</evidence>
<dbReference type="OrthoDB" id="2126698at2759"/>
<sequence>MCKDPPCQFYLHYELTAPFGVVEKPLLPSVVATKPPDSGTACSAFVEARSIMSVALPIVLTGLLLYCRSIISMLFLGRLGDLALAGGSLAIGVANITGYSVLSGLAMGMEPICGQAFGARRYRLLSFALHRSVLLLLAASFPIALLWYYILPLLLLLGQDPALASVAASYLHACLPDLFLQSLLHPLRIYLRTQSITLPLTICASLAVVLHLPINFLLVSVLHLGIGGVALGSVLFNLNAVLFLIIYIYFSGTDRRTGGLTFGSECFREWRPLLGLAIPSCISVCLEWWWYEIMVILCGLLVNPAATIASMGILIQITSLIYIFPSSLGISVSTRVGNELGANRPDRARRAAEVGQWCSAALGLLALGFTLAVRHTWARMFTYDAPIMELTAAALPLLGLCELGNCPQTTGCGVLRGSARPKLGATINLGSFYLVGAPVAVALAFWTPLDFRGLWLGMLAAQATCSALMLLSVRKTDWEAQAARARSLTGAEADAGDESPSKQPPWQ</sequence>
<accession>A0A8J5F209</accession>
<dbReference type="NCBIfam" id="TIGR00797">
    <property type="entry name" value="matE"/>
    <property type="match status" value="1"/>
</dbReference>
<protein>
    <recommendedName>
        <fullName evidence="6">Protein DETOXIFICATION</fullName>
    </recommendedName>
    <alternativeName>
        <fullName evidence="6">Multidrug and toxic compound extrusion protein</fullName>
    </alternativeName>
</protein>
<feature type="transmembrane region" description="Helical" evidence="6">
    <location>
        <begin position="270"/>
        <end position="291"/>
    </location>
</feature>
<feature type="transmembrane region" description="Helical" evidence="6">
    <location>
        <begin position="128"/>
        <end position="150"/>
    </location>
</feature>
<dbReference type="GO" id="GO:0015297">
    <property type="term" value="F:antiporter activity"/>
    <property type="evidence" value="ECO:0007669"/>
    <property type="project" value="InterPro"/>
</dbReference>
<feature type="transmembrane region" description="Helical" evidence="6">
    <location>
        <begin position="196"/>
        <end position="218"/>
    </location>
</feature>
<dbReference type="GO" id="GO:0016020">
    <property type="term" value="C:membrane"/>
    <property type="evidence" value="ECO:0007669"/>
    <property type="project" value="UniProtKB-SubCell"/>
</dbReference>
<dbReference type="GO" id="GO:0042910">
    <property type="term" value="F:xenobiotic transmembrane transporter activity"/>
    <property type="evidence" value="ECO:0007669"/>
    <property type="project" value="InterPro"/>
</dbReference>
<feature type="transmembrane region" description="Helical" evidence="6">
    <location>
        <begin position="425"/>
        <end position="447"/>
    </location>
</feature>
<dbReference type="AlphaFoldDB" id="A0A8J5F209"/>